<keyword evidence="3" id="KW-1185">Reference proteome</keyword>
<feature type="transmembrane region" description="Helical" evidence="1">
    <location>
        <begin position="97"/>
        <end position="117"/>
    </location>
</feature>
<dbReference type="Proteomes" id="UP000310017">
    <property type="component" value="Chromosome"/>
</dbReference>
<reference evidence="2 3" key="1">
    <citation type="submission" date="2019-05" db="EMBL/GenBank/DDBJ databases">
        <title>Genome sequencing of F202Z8.</title>
        <authorList>
            <person name="Kwon Y.M."/>
        </authorList>
    </citation>
    <scope>NUCLEOTIDE SEQUENCE [LARGE SCALE GENOMIC DNA]</scope>
    <source>
        <strain evidence="2 3">F202Z8</strain>
    </source>
</reference>
<feature type="transmembrane region" description="Helical" evidence="1">
    <location>
        <begin position="12"/>
        <end position="30"/>
    </location>
</feature>
<keyword evidence="1" id="KW-0812">Transmembrane</keyword>
<keyword evidence="1" id="KW-0472">Membrane</keyword>
<gene>
    <name evidence="2" type="ORF">FGM00_11870</name>
</gene>
<name>A0A5B7SVA9_9FLAO</name>
<evidence type="ECO:0008006" key="4">
    <source>
        <dbReference type="Google" id="ProtNLM"/>
    </source>
</evidence>
<evidence type="ECO:0000313" key="2">
    <source>
        <dbReference type="EMBL" id="QCX00770.1"/>
    </source>
</evidence>
<accession>A0A5B7SVA9</accession>
<dbReference type="EMBL" id="CP040710">
    <property type="protein sequence ID" value="QCX00770.1"/>
    <property type="molecule type" value="Genomic_DNA"/>
</dbReference>
<feature type="transmembrane region" description="Helical" evidence="1">
    <location>
        <begin position="74"/>
        <end position="91"/>
    </location>
</feature>
<feature type="transmembrane region" description="Helical" evidence="1">
    <location>
        <begin position="50"/>
        <end position="67"/>
    </location>
</feature>
<dbReference type="KEGG" id="asag:FGM00_11870"/>
<dbReference type="AlphaFoldDB" id="A0A5B7SVA9"/>
<evidence type="ECO:0000256" key="1">
    <source>
        <dbReference type="SAM" id="Phobius"/>
    </source>
</evidence>
<keyword evidence="1" id="KW-1133">Transmembrane helix</keyword>
<sequence>MEANNTEHKRSLLRFLWVIPILVMLVTSIMKLIKAASLVANFQKLNAVEWMLPFGIIQFTSVVLFLLPKTRRIGFFLLCSYLGGIIATRALHDVNHIGIALIVVLWIGMFFEDKALFSYGNQPKGPNHGFRSFSDDRYP</sequence>
<protein>
    <recommendedName>
        <fullName evidence="4">DoxX family protein</fullName>
    </recommendedName>
</protein>
<organism evidence="2 3">
    <name type="scientific">Aggregatimonas sangjinii</name>
    <dbReference type="NCBI Taxonomy" id="2583587"/>
    <lineage>
        <taxon>Bacteria</taxon>
        <taxon>Pseudomonadati</taxon>
        <taxon>Bacteroidota</taxon>
        <taxon>Flavobacteriia</taxon>
        <taxon>Flavobacteriales</taxon>
        <taxon>Flavobacteriaceae</taxon>
        <taxon>Aggregatimonas</taxon>
    </lineage>
</organism>
<dbReference type="OrthoDB" id="676425at2"/>
<evidence type="ECO:0000313" key="3">
    <source>
        <dbReference type="Proteomes" id="UP000310017"/>
    </source>
</evidence>
<proteinExistence type="predicted"/>